<feature type="compositionally biased region" description="Basic residues" evidence="1">
    <location>
        <begin position="586"/>
        <end position="597"/>
    </location>
</feature>
<name>A0A162L145_9PROT</name>
<evidence type="ECO:0000256" key="1">
    <source>
        <dbReference type="SAM" id="MobiDB-lite"/>
    </source>
</evidence>
<dbReference type="RefSeq" id="WP_062763945.1">
    <property type="nucleotide sequence ID" value="NZ_CP121042.1"/>
</dbReference>
<dbReference type="InterPro" id="IPR002789">
    <property type="entry name" value="HerA_central"/>
</dbReference>
<feature type="region of interest" description="Disordered" evidence="1">
    <location>
        <begin position="548"/>
        <end position="597"/>
    </location>
</feature>
<organism evidence="3 4">
    <name type="scientific">Tistrella mobilis</name>
    <dbReference type="NCBI Taxonomy" id="171437"/>
    <lineage>
        <taxon>Bacteria</taxon>
        <taxon>Pseudomonadati</taxon>
        <taxon>Pseudomonadota</taxon>
        <taxon>Alphaproteobacteria</taxon>
        <taxon>Geminicoccales</taxon>
        <taxon>Geminicoccaceae</taxon>
        <taxon>Tistrella</taxon>
    </lineage>
</organism>
<evidence type="ECO:0000313" key="3">
    <source>
        <dbReference type="EMBL" id="KYO52666.1"/>
    </source>
</evidence>
<proteinExistence type="predicted"/>
<dbReference type="Gene3D" id="3.40.50.300">
    <property type="entry name" value="P-loop containing nucleotide triphosphate hydrolases"/>
    <property type="match status" value="2"/>
</dbReference>
<gene>
    <name evidence="3" type="ORF">AUP44_04545</name>
</gene>
<accession>A0A162L145</accession>
<reference evidence="3 4" key="1">
    <citation type="submission" date="2015-12" db="EMBL/GenBank/DDBJ databases">
        <title>Genome sequence of Tistrella mobilis MCCC 1A02139.</title>
        <authorList>
            <person name="Lu L."/>
            <person name="Lai Q."/>
            <person name="Shao Z."/>
            <person name="Qian P."/>
        </authorList>
    </citation>
    <scope>NUCLEOTIDE SEQUENCE [LARGE SCALE GENOMIC DNA]</scope>
    <source>
        <strain evidence="3 4">MCCC 1A02139</strain>
    </source>
</reference>
<feature type="domain" description="Helicase HerA central" evidence="2">
    <location>
        <begin position="152"/>
        <end position="391"/>
    </location>
</feature>
<dbReference type="InterPro" id="IPR008571">
    <property type="entry name" value="HerA-like"/>
</dbReference>
<dbReference type="EMBL" id="LPZR01000151">
    <property type="protein sequence ID" value="KYO52666.1"/>
    <property type="molecule type" value="Genomic_DNA"/>
</dbReference>
<comment type="caution">
    <text evidence="3">The sequence shown here is derived from an EMBL/GenBank/DDBJ whole genome shotgun (WGS) entry which is preliminary data.</text>
</comment>
<dbReference type="PANTHER" id="PTHR42957:SF1">
    <property type="entry name" value="HELICASE MJ1565-RELATED"/>
    <property type="match status" value="1"/>
</dbReference>
<dbReference type="PANTHER" id="PTHR42957">
    <property type="entry name" value="HELICASE MJ1565-RELATED"/>
    <property type="match status" value="1"/>
</dbReference>
<evidence type="ECO:0000313" key="4">
    <source>
        <dbReference type="Proteomes" id="UP000075787"/>
    </source>
</evidence>
<dbReference type="OrthoDB" id="9806951at2"/>
<dbReference type="Proteomes" id="UP000075787">
    <property type="component" value="Unassembled WGS sequence"/>
</dbReference>
<dbReference type="SUPFAM" id="SSF52540">
    <property type="entry name" value="P-loop containing nucleoside triphosphate hydrolases"/>
    <property type="match status" value="1"/>
</dbReference>
<sequence>MADGNGGWRKIGTVVGNAGTSEFSFILKQLQARVGDIVALRMDVPDGGYVASESVYVWARITIIRRFNPFFPHEAAQEIAGEGISLTDTVLSDTRDQLEAVGLILGMTSESDLSSLSPLTYPVKPAATVWHPPADAIRQLLIGGREDERSAKIGTLIARSDVDVNLSASRLVSRHLAILAMTGGGKTVAARRIIRELIGYGYPLLILDPHGDYIGLAKYQEMLREETPGCEIKLFYPELLVQKDGEDLITKLVAQMTSGFTEAQLGYVSALYDTCRAENAETALSYIGRLLIEVAKDLNGSSAPAGISGSGNWRGTVGAVRRAFRIVQDKLGRMQITSRQLRESPKLKAFPWEALPSPFSQPENIIRPGQVSILYLGGYDNITQCSIAAITLETLFEFRANLRGRIAPFMTVIEEAHTFIPSVREGTQDAVSLPVVRRIITEGRKFGTGLMIISQRPSRLDETIVSQCNSFLILRLVNPRDQTFVRSIMENLTEADARMIPGFGPGQGIVSGQVVRFPLPVSVTMDRDLLASEIGDEDFFQQAADWQPDPHAATRDKMAASIETVDGNRRKPERAASAPSTAPAAKPRRAPRAKPTK</sequence>
<dbReference type="Pfam" id="PF01935">
    <property type="entry name" value="DUF87"/>
    <property type="match status" value="1"/>
</dbReference>
<dbReference type="InterPro" id="IPR027417">
    <property type="entry name" value="P-loop_NTPase"/>
</dbReference>
<dbReference type="AlphaFoldDB" id="A0A162L145"/>
<protein>
    <recommendedName>
        <fullName evidence="2">Helicase HerA central domain-containing protein</fullName>
    </recommendedName>
</protein>
<evidence type="ECO:0000259" key="2">
    <source>
        <dbReference type="Pfam" id="PF01935"/>
    </source>
</evidence>
<dbReference type="GeneID" id="97238812"/>
<feature type="compositionally biased region" description="Low complexity" evidence="1">
    <location>
        <begin position="575"/>
        <end position="585"/>
    </location>
</feature>